<organism evidence="2">
    <name type="scientific">marine sediment metagenome</name>
    <dbReference type="NCBI Taxonomy" id="412755"/>
    <lineage>
        <taxon>unclassified sequences</taxon>
        <taxon>metagenomes</taxon>
        <taxon>ecological metagenomes</taxon>
    </lineage>
</organism>
<sequence length="23" mass="2440">KGGDAWMNMAKDGNLATEDSTLN</sequence>
<name>A0A0F9B1K1_9ZZZZ</name>
<feature type="non-terminal residue" evidence="2">
    <location>
        <position position="1"/>
    </location>
</feature>
<gene>
    <name evidence="2" type="ORF">LCGC14_2502120</name>
</gene>
<reference evidence="2" key="1">
    <citation type="journal article" date="2015" name="Nature">
        <title>Complex archaea that bridge the gap between prokaryotes and eukaryotes.</title>
        <authorList>
            <person name="Spang A."/>
            <person name="Saw J.H."/>
            <person name="Jorgensen S.L."/>
            <person name="Zaremba-Niedzwiedzka K."/>
            <person name="Martijn J."/>
            <person name="Lind A.E."/>
            <person name="van Eijk R."/>
            <person name="Schleper C."/>
            <person name="Guy L."/>
            <person name="Ettema T.J."/>
        </authorList>
    </citation>
    <scope>NUCLEOTIDE SEQUENCE</scope>
</reference>
<dbReference type="AlphaFoldDB" id="A0A0F9B1K1"/>
<feature type="region of interest" description="Disordered" evidence="1">
    <location>
        <begin position="1"/>
        <end position="23"/>
    </location>
</feature>
<comment type="caution">
    <text evidence="2">The sequence shown here is derived from an EMBL/GenBank/DDBJ whole genome shotgun (WGS) entry which is preliminary data.</text>
</comment>
<dbReference type="EMBL" id="LAZR01039930">
    <property type="protein sequence ID" value="KKL15779.1"/>
    <property type="molecule type" value="Genomic_DNA"/>
</dbReference>
<proteinExistence type="predicted"/>
<protein>
    <submittedName>
        <fullName evidence="2">Uncharacterized protein</fullName>
    </submittedName>
</protein>
<evidence type="ECO:0000313" key="2">
    <source>
        <dbReference type="EMBL" id="KKL15779.1"/>
    </source>
</evidence>
<evidence type="ECO:0000256" key="1">
    <source>
        <dbReference type="SAM" id="MobiDB-lite"/>
    </source>
</evidence>
<accession>A0A0F9B1K1</accession>